<dbReference type="EMBL" id="JBHTIL010000006">
    <property type="protein sequence ID" value="MFD0927552.1"/>
    <property type="molecule type" value="Genomic_DNA"/>
</dbReference>
<keyword evidence="3" id="KW-1185">Reference proteome</keyword>
<dbReference type="SUPFAM" id="SSF46785">
    <property type="entry name" value="Winged helix' DNA-binding domain"/>
    <property type="match status" value="1"/>
</dbReference>
<dbReference type="InterPro" id="IPR036388">
    <property type="entry name" value="WH-like_DNA-bd_sf"/>
</dbReference>
<protein>
    <submittedName>
        <fullName evidence="2">MarR family winged helix-turn-helix transcriptional regulator</fullName>
    </submittedName>
</protein>
<dbReference type="PANTHER" id="PTHR33164:SF43">
    <property type="entry name" value="HTH-TYPE TRANSCRIPTIONAL REPRESSOR YETL"/>
    <property type="match status" value="1"/>
</dbReference>
<dbReference type="Pfam" id="PF12802">
    <property type="entry name" value="MarR_2"/>
    <property type="match status" value="1"/>
</dbReference>
<dbReference type="InterPro" id="IPR039422">
    <property type="entry name" value="MarR/SlyA-like"/>
</dbReference>
<gene>
    <name evidence="2" type="ORF">ACFQ04_17565</name>
</gene>
<dbReference type="PANTHER" id="PTHR33164">
    <property type="entry name" value="TRANSCRIPTIONAL REGULATOR, MARR FAMILY"/>
    <property type="match status" value="1"/>
</dbReference>
<dbReference type="Proteomes" id="UP001597068">
    <property type="component" value="Unassembled WGS sequence"/>
</dbReference>
<organism evidence="2 3">
    <name type="scientific">Williamsia deligens</name>
    <dbReference type="NCBI Taxonomy" id="321325"/>
    <lineage>
        <taxon>Bacteria</taxon>
        <taxon>Bacillati</taxon>
        <taxon>Actinomycetota</taxon>
        <taxon>Actinomycetes</taxon>
        <taxon>Mycobacteriales</taxon>
        <taxon>Nocardiaceae</taxon>
        <taxon>Williamsia</taxon>
    </lineage>
</organism>
<dbReference type="InterPro" id="IPR036390">
    <property type="entry name" value="WH_DNA-bd_sf"/>
</dbReference>
<dbReference type="PRINTS" id="PR00598">
    <property type="entry name" value="HTHMARR"/>
</dbReference>
<evidence type="ECO:0000313" key="3">
    <source>
        <dbReference type="Proteomes" id="UP001597068"/>
    </source>
</evidence>
<proteinExistence type="predicted"/>
<reference evidence="3" key="1">
    <citation type="journal article" date="2019" name="Int. J. Syst. Evol. Microbiol.">
        <title>The Global Catalogue of Microorganisms (GCM) 10K type strain sequencing project: providing services to taxonomists for standard genome sequencing and annotation.</title>
        <authorList>
            <consortium name="The Broad Institute Genomics Platform"/>
            <consortium name="The Broad Institute Genome Sequencing Center for Infectious Disease"/>
            <person name="Wu L."/>
            <person name="Ma J."/>
        </authorList>
    </citation>
    <scope>NUCLEOTIDE SEQUENCE [LARGE SCALE GENOMIC DNA]</scope>
    <source>
        <strain evidence="3">CCUG 50873</strain>
    </source>
</reference>
<name>A0ABW3GFY7_9NOCA</name>
<dbReference type="Gene3D" id="1.10.10.10">
    <property type="entry name" value="Winged helix-like DNA-binding domain superfamily/Winged helix DNA-binding domain"/>
    <property type="match status" value="1"/>
</dbReference>
<evidence type="ECO:0000259" key="1">
    <source>
        <dbReference type="PROSITE" id="PS50995"/>
    </source>
</evidence>
<accession>A0ABW3GFY7</accession>
<dbReference type="InterPro" id="IPR000835">
    <property type="entry name" value="HTH_MarR-typ"/>
</dbReference>
<feature type="domain" description="HTH marR-type" evidence="1">
    <location>
        <begin position="5"/>
        <end position="137"/>
    </location>
</feature>
<dbReference type="PROSITE" id="PS50995">
    <property type="entry name" value="HTH_MARR_2"/>
    <property type="match status" value="1"/>
</dbReference>
<sequence>MDDDAFAVFDRLVRVQILLWNAVDAELRREHDLPLTWFEPMRVIARRGTARINDIVDDLVITAGGASKLVDRMQAAGLVRRTPDPADRRSARITLTTVGESTLSRAEQTARTTLDDTIGISDTDRRRLAATLDQIRGGIPRER</sequence>
<dbReference type="SMART" id="SM00347">
    <property type="entry name" value="HTH_MARR"/>
    <property type="match status" value="1"/>
</dbReference>
<comment type="caution">
    <text evidence="2">The sequence shown here is derived from an EMBL/GenBank/DDBJ whole genome shotgun (WGS) entry which is preliminary data.</text>
</comment>
<evidence type="ECO:0000313" key="2">
    <source>
        <dbReference type="EMBL" id="MFD0927552.1"/>
    </source>
</evidence>
<dbReference type="RefSeq" id="WP_253648055.1">
    <property type="nucleotide sequence ID" value="NZ_BAAAMO010000001.1"/>
</dbReference>